<sequence length="156" mass="16990">ETSSPVTMLFLAIAVGLLAAVAPISADYDRNALRTEVLQLNSLIDQIKSRLDAVAKAKLDAESSTIFTCWKMQLSNFKAEAEKAFAPISDLSSQATALANQINQMDDGNFEKLVQKMYAQDGGLLQQGYDLIGEFSKLAEKIHINVMNLNSSSCNN</sequence>
<reference evidence="2" key="2">
    <citation type="submission" date="2014-07" db="EMBL/GenBank/DDBJ databases">
        <authorList>
            <person name="Hull J."/>
        </authorList>
    </citation>
    <scope>NUCLEOTIDE SEQUENCE</scope>
</reference>
<name>A0A0A9WUP2_LYGHE</name>
<organism evidence="2">
    <name type="scientific">Lygus hesperus</name>
    <name type="common">Western plant bug</name>
    <dbReference type="NCBI Taxonomy" id="30085"/>
    <lineage>
        <taxon>Eukaryota</taxon>
        <taxon>Metazoa</taxon>
        <taxon>Ecdysozoa</taxon>
        <taxon>Arthropoda</taxon>
        <taxon>Hexapoda</taxon>
        <taxon>Insecta</taxon>
        <taxon>Pterygota</taxon>
        <taxon>Neoptera</taxon>
        <taxon>Paraneoptera</taxon>
        <taxon>Hemiptera</taxon>
        <taxon>Heteroptera</taxon>
        <taxon>Panheteroptera</taxon>
        <taxon>Cimicomorpha</taxon>
        <taxon>Miridae</taxon>
        <taxon>Mirini</taxon>
        <taxon>Lygus</taxon>
    </lineage>
</organism>
<proteinExistence type="predicted"/>
<dbReference type="AlphaFoldDB" id="A0A0A9WUP2"/>
<evidence type="ECO:0000313" key="2">
    <source>
        <dbReference type="EMBL" id="JAG10228.1"/>
    </source>
</evidence>
<gene>
    <name evidence="2" type="ORF">CM83_48788</name>
</gene>
<reference evidence="2" key="1">
    <citation type="journal article" date="2014" name="PLoS ONE">
        <title>Transcriptome-Based Identification of ABC Transporters in the Western Tarnished Plant Bug Lygus hesperus.</title>
        <authorList>
            <person name="Hull J.J."/>
            <person name="Chaney K."/>
            <person name="Geib S.M."/>
            <person name="Fabrick J.A."/>
            <person name="Brent C.S."/>
            <person name="Walsh D."/>
            <person name="Lavine L.C."/>
        </authorList>
    </citation>
    <scope>NUCLEOTIDE SEQUENCE</scope>
</reference>
<keyword evidence="1" id="KW-0732">Signal</keyword>
<protein>
    <submittedName>
        <fullName evidence="2">Uncharacterized protein</fullName>
    </submittedName>
</protein>
<accession>A0A0A9WUP2</accession>
<feature type="chain" id="PRO_5002069403" evidence="1">
    <location>
        <begin position="27"/>
        <end position="156"/>
    </location>
</feature>
<dbReference type="EMBL" id="GBHO01033376">
    <property type="protein sequence ID" value="JAG10228.1"/>
    <property type="molecule type" value="Transcribed_RNA"/>
</dbReference>
<feature type="signal peptide" evidence="1">
    <location>
        <begin position="1"/>
        <end position="26"/>
    </location>
</feature>
<evidence type="ECO:0000256" key="1">
    <source>
        <dbReference type="SAM" id="SignalP"/>
    </source>
</evidence>
<feature type="non-terminal residue" evidence="2">
    <location>
        <position position="1"/>
    </location>
</feature>